<accession>A0ABS1YCF3</accession>
<comment type="caution">
    <text evidence="1">The sequence shown here is derived from an EMBL/GenBank/DDBJ whole genome shotgun (WGS) entry which is preliminary data.</text>
</comment>
<dbReference type="Proteomes" id="UP000622245">
    <property type="component" value="Unassembled WGS sequence"/>
</dbReference>
<organism evidence="1 2">
    <name type="scientific">Micromonospora tarensis</name>
    <dbReference type="NCBI Taxonomy" id="2806100"/>
    <lineage>
        <taxon>Bacteria</taxon>
        <taxon>Bacillati</taxon>
        <taxon>Actinomycetota</taxon>
        <taxon>Actinomycetes</taxon>
        <taxon>Micromonosporales</taxon>
        <taxon>Micromonosporaceae</taxon>
        <taxon>Micromonospora</taxon>
    </lineage>
</organism>
<dbReference type="RefSeq" id="WP_203147461.1">
    <property type="nucleotide sequence ID" value="NZ_JAEVHL010000016.1"/>
</dbReference>
<evidence type="ECO:0000313" key="2">
    <source>
        <dbReference type="Proteomes" id="UP000622245"/>
    </source>
</evidence>
<dbReference type="EMBL" id="JAEVHL010000016">
    <property type="protein sequence ID" value="MBM0275040.1"/>
    <property type="molecule type" value="Genomic_DNA"/>
</dbReference>
<evidence type="ECO:0000313" key="1">
    <source>
        <dbReference type="EMBL" id="MBM0275040.1"/>
    </source>
</evidence>
<reference evidence="1 2" key="1">
    <citation type="submission" date="2021-01" db="EMBL/GenBank/DDBJ databases">
        <title>Draft genome sequence of Micromonospora sp. strain STR1s_6.</title>
        <authorList>
            <person name="Karlyshev A."/>
            <person name="Jawad R."/>
        </authorList>
    </citation>
    <scope>NUCLEOTIDE SEQUENCE [LARGE SCALE GENOMIC DNA]</scope>
    <source>
        <strain evidence="1 2">STR1S-6</strain>
    </source>
</reference>
<proteinExistence type="predicted"/>
<protein>
    <submittedName>
        <fullName evidence="1">Polyketide cyclase</fullName>
    </submittedName>
</protein>
<name>A0ABS1YCF3_9ACTN</name>
<gene>
    <name evidence="1" type="ORF">JM949_06005</name>
</gene>
<dbReference type="Gene3D" id="3.30.530.20">
    <property type="match status" value="1"/>
</dbReference>
<dbReference type="SUPFAM" id="SSF55961">
    <property type="entry name" value="Bet v1-like"/>
    <property type="match status" value="1"/>
</dbReference>
<keyword evidence="2" id="KW-1185">Reference proteome</keyword>
<sequence length="173" mass="19183">MIGDRWGVTDNETRRSYPCDDFVVAPTLQAWRGVSIAAPPAAVWPWVAQVRLAPYSYDWIDNLGRRSPRHLKGLPEPQVGEAFTTSGGRKLGRIVSVDAGEQLTSTIMGAYLSYVLVPWQRSTTRLLLKVVMRTPRWAAAGLSVGDLIMARRQLLNLKRLAEHHPDQGSVGHG</sequence>
<dbReference type="InterPro" id="IPR023393">
    <property type="entry name" value="START-like_dom_sf"/>
</dbReference>